<dbReference type="EMBL" id="CM026425">
    <property type="protein sequence ID" value="KAG0575895.1"/>
    <property type="molecule type" value="Genomic_DNA"/>
</dbReference>
<reference evidence="2" key="1">
    <citation type="submission" date="2020-06" db="EMBL/GenBank/DDBJ databases">
        <title>WGS assembly of Ceratodon purpureus strain R40.</title>
        <authorList>
            <person name="Carey S.B."/>
            <person name="Jenkins J."/>
            <person name="Shu S."/>
            <person name="Lovell J.T."/>
            <person name="Sreedasyam A."/>
            <person name="Maumus F."/>
            <person name="Tiley G.P."/>
            <person name="Fernandez-Pozo N."/>
            <person name="Barry K."/>
            <person name="Chen C."/>
            <person name="Wang M."/>
            <person name="Lipzen A."/>
            <person name="Daum C."/>
            <person name="Saski C.A."/>
            <person name="Payton A.C."/>
            <person name="Mcbreen J.C."/>
            <person name="Conrad R.E."/>
            <person name="Kollar L.M."/>
            <person name="Olsson S."/>
            <person name="Huttunen S."/>
            <person name="Landis J.B."/>
            <person name="Wickett N.J."/>
            <person name="Johnson M.G."/>
            <person name="Rensing S.A."/>
            <person name="Grimwood J."/>
            <person name="Schmutz J."/>
            <person name="Mcdaniel S.F."/>
        </authorList>
    </citation>
    <scope>NUCLEOTIDE SEQUENCE</scope>
    <source>
        <strain evidence="2">R40</strain>
    </source>
</reference>
<dbReference type="Proteomes" id="UP000822688">
    <property type="component" value="Chromosome 5"/>
</dbReference>
<name>A0A8T0HZ46_CERPU</name>
<evidence type="ECO:0000256" key="1">
    <source>
        <dbReference type="SAM" id="MobiDB-lite"/>
    </source>
</evidence>
<accession>A0A8T0HZ46</accession>
<keyword evidence="3" id="KW-1185">Reference proteome</keyword>
<dbReference type="AlphaFoldDB" id="A0A8T0HZ46"/>
<sequence>MDCILNQTKQATFDIPRSAFLIITSASPQTASYTESSNIFLEYQLDVLSSPSPDDWEILNLPPAPHEPSLNHNDTNLNLRLARHAQPMQNPNHHKITNPWRISISHSLQNKTPPLLQRSAPKTPPLTSPTSIQRTQCTKFYTPIHSHLHSTTPTAMKKHDM</sequence>
<protein>
    <submittedName>
        <fullName evidence="2">Uncharacterized protein</fullName>
    </submittedName>
</protein>
<feature type="region of interest" description="Disordered" evidence="1">
    <location>
        <begin position="112"/>
        <end position="132"/>
    </location>
</feature>
<proteinExistence type="predicted"/>
<organism evidence="2 3">
    <name type="scientific">Ceratodon purpureus</name>
    <name type="common">Fire moss</name>
    <name type="synonym">Dicranum purpureum</name>
    <dbReference type="NCBI Taxonomy" id="3225"/>
    <lineage>
        <taxon>Eukaryota</taxon>
        <taxon>Viridiplantae</taxon>
        <taxon>Streptophyta</taxon>
        <taxon>Embryophyta</taxon>
        <taxon>Bryophyta</taxon>
        <taxon>Bryophytina</taxon>
        <taxon>Bryopsida</taxon>
        <taxon>Dicranidae</taxon>
        <taxon>Pseudoditrichales</taxon>
        <taxon>Ditrichaceae</taxon>
        <taxon>Ceratodon</taxon>
    </lineage>
</organism>
<comment type="caution">
    <text evidence="2">The sequence shown here is derived from an EMBL/GenBank/DDBJ whole genome shotgun (WGS) entry which is preliminary data.</text>
</comment>
<evidence type="ECO:0000313" key="2">
    <source>
        <dbReference type="EMBL" id="KAG0575895.1"/>
    </source>
</evidence>
<gene>
    <name evidence="2" type="ORF">KC19_5G038500</name>
</gene>
<evidence type="ECO:0000313" key="3">
    <source>
        <dbReference type="Proteomes" id="UP000822688"/>
    </source>
</evidence>